<proteinExistence type="predicted"/>
<dbReference type="AlphaFoldDB" id="A0A7W5H134"/>
<feature type="coiled-coil region" evidence="1">
    <location>
        <begin position="395"/>
        <end position="429"/>
    </location>
</feature>
<dbReference type="EMBL" id="JACHYB010000001">
    <property type="protein sequence ID" value="MBB3186290.1"/>
    <property type="molecule type" value="Genomic_DNA"/>
</dbReference>
<evidence type="ECO:0000313" key="3">
    <source>
        <dbReference type="Proteomes" id="UP000544222"/>
    </source>
</evidence>
<name>A0A7W5H134_9PORP</name>
<keyword evidence="3" id="KW-1185">Reference proteome</keyword>
<protein>
    <submittedName>
        <fullName evidence="2">Tetratricopeptide (TPR) repeat protein</fullName>
    </submittedName>
</protein>
<evidence type="ECO:0000256" key="1">
    <source>
        <dbReference type="SAM" id="Coils"/>
    </source>
</evidence>
<dbReference type="SUPFAM" id="SSF81901">
    <property type="entry name" value="HCP-like"/>
    <property type="match status" value="1"/>
</dbReference>
<comment type="caution">
    <text evidence="2">The sequence shown here is derived from an EMBL/GenBank/DDBJ whole genome shotgun (WGS) entry which is preliminary data.</text>
</comment>
<keyword evidence="1" id="KW-0175">Coiled coil</keyword>
<dbReference type="Proteomes" id="UP000544222">
    <property type="component" value="Unassembled WGS sequence"/>
</dbReference>
<gene>
    <name evidence="2" type="ORF">FHX64_000453</name>
</gene>
<accession>A0A7W5H134</accession>
<evidence type="ECO:0000313" key="2">
    <source>
        <dbReference type="EMBL" id="MBB3186290.1"/>
    </source>
</evidence>
<reference evidence="2 3" key="1">
    <citation type="submission" date="2020-08" db="EMBL/GenBank/DDBJ databases">
        <title>Genomic Encyclopedia of Type Strains, Phase IV (KMG-IV): sequencing the most valuable type-strain genomes for metagenomic binning, comparative biology and taxonomic classification.</title>
        <authorList>
            <person name="Goeker M."/>
        </authorList>
    </citation>
    <scope>NUCLEOTIDE SEQUENCE [LARGE SCALE GENOMIC DNA]</scope>
    <source>
        <strain evidence="2 3">DSM 27471</strain>
    </source>
</reference>
<sequence length="474" mass="53862">MKKCSILLIIFALSFYISGQTLKYAQNLYSGQHYTEAAKAFLKLLKWHPYDARLNYGYGMSLVKTGQENAALPYLQKAADKKFTPAFPVLCDLYFKHYYFSKDVTAIQNYLASPHISAAEAKKYSALLVKAKLGADMIQHVELVTIVDSLQVSKKDFFKHYTFSKDMGTIFPSKNLYSQEPSDMLAYRSQRGNRIVFADSLHGKSALYSTFQMTNQWSEPTPLSDVVNNYGTALNDPFVASDGVTLYFDAKGDHSLGGYDLFVTRYNLRDNKYFEPVNYGMPFNSIYNDYLLVIDDVDNIGWFATDRFQPAGKVMIYTFIPNAMRTIIQSNDTDYIRHAAQLRTYRKGKMPVIHDIIAIDSLSNTSLTNGKPNIHFVINDTLIYASPSQFKSEQARQLYQQADSLKQVITNIEQELSNKRNAYADAQNQESKQTLEPQILALEQQVIALRPQPIILLNNARDLENKALQGLVKP</sequence>
<dbReference type="RefSeq" id="WP_183412204.1">
    <property type="nucleotide sequence ID" value="NZ_JACHYB010000001.1"/>
</dbReference>
<organism evidence="2 3">
    <name type="scientific">Microbacter margulisiae</name>
    <dbReference type="NCBI Taxonomy" id="1350067"/>
    <lineage>
        <taxon>Bacteria</taxon>
        <taxon>Pseudomonadati</taxon>
        <taxon>Bacteroidota</taxon>
        <taxon>Bacteroidia</taxon>
        <taxon>Bacteroidales</taxon>
        <taxon>Porphyromonadaceae</taxon>
        <taxon>Microbacter</taxon>
    </lineage>
</organism>
<dbReference type="Gene3D" id="1.25.40.10">
    <property type="entry name" value="Tetratricopeptide repeat domain"/>
    <property type="match status" value="1"/>
</dbReference>
<dbReference type="InterPro" id="IPR011990">
    <property type="entry name" value="TPR-like_helical_dom_sf"/>
</dbReference>